<comment type="similarity">
    <text evidence="1 6">Belongs to the methyltransferase superfamily. RsmH family.</text>
</comment>
<evidence type="ECO:0000313" key="7">
    <source>
        <dbReference type="EMBL" id="SIS20610.1"/>
    </source>
</evidence>
<comment type="catalytic activity">
    <reaction evidence="6">
        <text>cytidine(1402) in 16S rRNA + S-adenosyl-L-methionine = N(4)-methylcytidine(1402) in 16S rRNA + S-adenosyl-L-homocysteine + H(+)</text>
        <dbReference type="Rhea" id="RHEA:42928"/>
        <dbReference type="Rhea" id="RHEA-COMP:10286"/>
        <dbReference type="Rhea" id="RHEA-COMP:10287"/>
        <dbReference type="ChEBI" id="CHEBI:15378"/>
        <dbReference type="ChEBI" id="CHEBI:57856"/>
        <dbReference type="ChEBI" id="CHEBI:59789"/>
        <dbReference type="ChEBI" id="CHEBI:74506"/>
        <dbReference type="ChEBI" id="CHEBI:82748"/>
        <dbReference type="EC" id="2.1.1.199"/>
    </reaction>
</comment>
<evidence type="ECO:0000256" key="6">
    <source>
        <dbReference type="HAMAP-Rule" id="MF_01007"/>
    </source>
</evidence>
<keyword evidence="2 6" id="KW-0698">rRNA processing</keyword>
<evidence type="ECO:0000256" key="1">
    <source>
        <dbReference type="ARBA" id="ARBA00010396"/>
    </source>
</evidence>
<evidence type="ECO:0000256" key="3">
    <source>
        <dbReference type="ARBA" id="ARBA00022603"/>
    </source>
</evidence>
<comment type="subcellular location">
    <subcellularLocation>
        <location evidence="6">Cytoplasm</location>
    </subcellularLocation>
</comment>
<dbReference type="HAMAP" id="MF_01007">
    <property type="entry name" value="16SrRNA_methyltr_H"/>
    <property type="match status" value="1"/>
</dbReference>
<evidence type="ECO:0000256" key="5">
    <source>
        <dbReference type="ARBA" id="ARBA00022691"/>
    </source>
</evidence>
<evidence type="ECO:0000256" key="2">
    <source>
        <dbReference type="ARBA" id="ARBA00022552"/>
    </source>
</evidence>
<dbReference type="Proteomes" id="UP000186218">
    <property type="component" value="Unassembled WGS sequence"/>
</dbReference>
<reference evidence="7 8" key="1">
    <citation type="submission" date="2017-01" db="EMBL/GenBank/DDBJ databases">
        <authorList>
            <person name="Mah S.A."/>
            <person name="Swanson W.J."/>
            <person name="Moy G.W."/>
            <person name="Vacquier V.D."/>
        </authorList>
    </citation>
    <scope>NUCLEOTIDE SEQUENCE [LARGE SCALE GENOMIC DNA]</scope>
    <source>
        <strain evidence="7 8">CPCC 203464</strain>
    </source>
</reference>
<accession>A0A1N7H7D0</accession>
<dbReference type="GO" id="GO:0071424">
    <property type="term" value="F:rRNA (cytosine-N4-)-methyltransferase activity"/>
    <property type="evidence" value="ECO:0007669"/>
    <property type="project" value="UniProtKB-UniRule"/>
</dbReference>
<feature type="binding site" evidence="6">
    <location>
        <begin position="94"/>
        <end position="96"/>
    </location>
    <ligand>
        <name>S-adenosyl-L-methionine</name>
        <dbReference type="ChEBI" id="CHEBI:59789"/>
    </ligand>
</feature>
<dbReference type="InterPro" id="IPR002903">
    <property type="entry name" value="RsmH"/>
</dbReference>
<keyword evidence="4 6" id="KW-0808">Transferase</keyword>
<protein>
    <recommendedName>
        <fullName evidence="6">Ribosomal RNA small subunit methyltransferase H</fullName>
        <ecNumber evidence="6">2.1.1.199</ecNumber>
    </recommendedName>
    <alternativeName>
        <fullName evidence="6">16S rRNA m(4)C1402 methyltransferase</fullName>
    </alternativeName>
    <alternativeName>
        <fullName evidence="6">rRNA (cytosine-N(4)-)-methyltransferase RsmH</fullName>
    </alternativeName>
</protein>
<dbReference type="GO" id="GO:0070475">
    <property type="term" value="P:rRNA base methylation"/>
    <property type="evidence" value="ECO:0007669"/>
    <property type="project" value="UniProtKB-UniRule"/>
</dbReference>
<dbReference type="EMBL" id="FTNT01000012">
    <property type="protein sequence ID" value="SIS20610.1"/>
    <property type="molecule type" value="Genomic_DNA"/>
</dbReference>
<dbReference type="Gene3D" id="3.40.50.150">
    <property type="entry name" value="Vaccinia Virus protein VP39"/>
    <property type="match status" value="1"/>
</dbReference>
<proteinExistence type="inferred from homology"/>
<evidence type="ECO:0000256" key="4">
    <source>
        <dbReference type="ARBA" id="ARBA00022679"/>
    </source>
</evidence>
<dbReference type="NCBIfam" id="TIGR00006">
    <property type="entry name" value="16S rRNA (cytosine(1402)-N(4))-methyltransferase RsmH"/>
    <property type="match status" value="1"/>
</dbReference>
<dbReference type="PANTHER" id="PTHR11265:SF0">
    <property type="entry name" value="12S RRNA N4-METHYLCYTIDINE METHYLTRANSFERASE"/>
    <property type="match status" value="1"/>
</dbReference>
<organism evidence="7 8">
    <name type="scientific">Williamsia sterculiae</name>
    <dbReference type="NCBI Taxonomy" id="1344003"/>
    <lineage>
        <taxon>Bacteria</taxon>
        <taxon>Bacillati</taxon>
        <taxon>Actinomycetota</taxon>
        <taxon>Actinomycetes</taxon>
        <taxon>Mycobacteriales</taxon>
        <taxon>Nocardiaceae</taxon>
        <taxon>Williamsia</taxon>
    </lineage>
</organism>
<dbReference type="AlphaFoldDB" id="A0A1N7H7D0"/>
<feature type="binding site" evidence="6">
    <location>
        <position position="168"/>
    </location>
    <ligand>
        <name>S-adenosyl-L-methionine</name>
        <dbReference type="ChEBI" id="CHEBI:59789"/>
    </ligand>
</feature>
<keyword evidence="3 6" id="KW-0489">Methyltransferase</keyword>
<dbReference type="Pfam" id="PF01795">
    <property type="entry name" value="Methyltransf_5"/>
    <property type="match status" value="1"/>
</dbReference>
<dbReference type="GO" id="GO:0005737">
    <property type="term" value="C:cytoplasm"/>
    <property type="evidence" value="ECO:0007669"/>
    <property type="project" value="UniProtKB-SubCell"/>
</dbReference>
<gene>
    <name evidence="6" type="primary">rsmH</name>
    <name evidence="7" type="ORF">SAMN05445060_3636</name>
</gene>
<dbReference type="EC" id="2.1.1.199" evidence="6"/>
<sequence>MRATTSHGEPRPLPDPTLTHFPSARFAIGRRPRFITTLGSPTGTAVTTKGEQVNQVSGEFGHVPVMAERMLELLAPAIDGAARPVFVDATLGAGGHSEAFARRFPDLRIVAIDRDTTALLQARSRLAPFADRITFAHARYDEIGDVLDDAGVDRYHAALFDLGVSSMQLDRSDRGFAYAVDAALDMRMNPDDPLTAAEVLNTYPHGELARILSQYGEERFAGRIASAIVREREIAPFDTSGRLVELLYAAIPAATRRTGGHPAKRTFQALRIEVNAELASLRAALPVALDRLAVDGRVTVMSYQSLEDRITKRTFVDRTTSTSPPGLPVELPGTEAEFRLVTRGAEQATEAEIETNPRAASVRVRAVQRILSKEKR</sequence>
<dbReference type="Gene3D" id="1.10.150.170">
    <property type="entry name" value="Putative methyltransferase TM0872, insert domain"/>
    <property type="match status" value="1"/>
</dbReference>
<dbReference type="PANTHER" id="PTHR11265">
    <property type="entry name" value="S-ADENOSYL-METHYLTRANSFERASE MRAW"/>
    <property type="match status" value="1"/>
</dbReference>
<dbReference type="InterPro" id="IPR023397">
    <property type="entry name" value="SAM-dep_MeTrfase_MraW_recog"/>
</dbReference>
<comment type="function">
    <text evidence="6">Specifically methylates the N4 position of cytidine in position 1402 (C1402) of 16S rRNA.</text>
</comment>
<dbReference type="SUPFAM" id="SSF81799">
    <property type="entry name" value="Putative methyltransferase TM0872, insert domain"/>
    <property type="match status" value="1"/>
</dbReference>
<dbReference type="STRING" id="1344003.SAMN05445060_3636"/>
<name>A0A1N7H7D0_9NOCA</name>
<evidence type="ECO:0000313" key="8">
    <source>
        <dbReference type="Proteomes" id="UP000186218"/>
    </source>
</evidence>
<dbReference type="OrthoDB" id="9806637at2"/>
<feature type="binding site" evidence="6">
    <location>
        <position position="113"/>
    </location>
    <ligand>
        <name>S-adenosyl-L-methionine</name>
        <dbReference type="ChEBI" id="CHEBI:59789"/>
    </ligand>
</feature>
<keyword evidence="5 6" id="KW-0949">S-adenosyl-L-methionine</keyword>
<feature type="binding site" evidence="6">
    <location>
        <position position="140"/>
    </location>
    <ligand>
        <name>S-adenosyl-L-methionine</name>
        <dbReference type="ChEBI" id="CHEBI:59789"/>
    </ligand>
</feature>
<keyword evidence="8" id="KW-1185">Reference proteome</keyword>
<feature type="binding site" evidence="6">
    <location>
        <position position="161"/>
    </location>
    <ligand>
        <name>S-adenosyl-L-methionine</name>
        <dbReference type="ChEBI" id="CHEBI:59789"/>
    </ligand>
</feature>
<keyword evidence="6" id="KW-0963">Cytoplasm</keyword>
<dbReference type="InterPro" id="IPR029063">
    <property type="entry name" value="SAM-dependent_MTases_sf"/>
</dbReference>
<dbReference type="SUPFAM" id="SSF53335">
    <property type="entry name" value="S-adenosyl-L-methionine-dependent methyltransferases"/>
    <property type="match status" value="1"/>
</dbReference>